<comment type="cofactor">
    <cofactor evidence="7">
        <name>[2Fe-2S] cluster</name>
        <dbReference type="ChEBI" id="CHEBI:190135"/>
    </cofactor>
</comment>
<dbReference type="EMBL" id="KN571419">
    <property type="protein sequence ID" value="KHJ83862.1"/>
    <property type="molecule type" value="Genomic_DNA"/>
</dbReference>
<sequence length="265" mass="29064">MSFVLSPVSCGRLESVDVSAALVMDGVVAYIDATDVIQGAKIGSACDTPIFVDDKISYYGQPIAAIVAIDHETAWRAAGAVRVKCSENVPVLTIEKIAMWYIVIWSKYDRVVEGEIRIGGQEHFYLETQQCIVVPLEDDELIVHVSAQGTKGIQEELTKCLGIPAHKIVVKVARVGGGFGGKENAPELIAVPTAIAARKLRRPVRFSLERFDDMVISGTRHPFRFDYKVALDLSGKFRDYKVSAYSNCGHTLDLSAGVTRTRYLV</sequence>
<dbReference type="FunFam" id="3.30.365.10:FF:000001">
    <property type="entry name" value="Xanthine dehydrogenase oxidase"/>
    <property type="match status" value="1"/>
</dbReference>
<gene>
    <name evidence="9" type="ORF">OESDEN_16433</name>
</gene>
<keyword evidence="3" id="KW-0500">Molybdenum</keyword>
<evidence type="ECO:0000256" key="4">
    <source>
        <dbReference type="ARBA" id="ARBA00022714"/>
    </source>
</evidence>
<dbReference type="SUPFAM" id="SSF56003">
    <property type="entry name" value="Molybdenum cofactor-binding domain"/>
    <property type="match status" value="1"/>
</dbReference>
<dbReference type="Gene3D" id="3.90.1170.50">
    <property type="entry name" value="Aldehyde oxidase/xanthine dehydrogenase, a/b hammerhead"/>
    <property type="match status" value="1"/>
</dbReference>
<dbReference type="GO" id="GO:0051537">
    <property type="term" value="F:2 iron, 2 sulfur cluster binding"/>
    <property type="evidence" value="ECO:0007669"/>
    <property type="project" value="UniProtKB-KW"/>
</dbReference>
<evidence type="ECO:0000259" key="8">
    <source>
        <dbReference type="SMART" id="SM01008"/>
    </source>
</evidence>
<feature type="domain" description="Aldehyde oxidase/xanthine dehydrogenase a/b hammerhead" evidence="8">
    <location>
        <begin position="1"/>
        <end position="89"/>
    </location>
</feature>
<evidence type="ECO:0000313" key="9">
    <source>
        <dbReference type="EMBL" id="KHJ83862.1"/>
    </source>
</evidence>
<keyword evidence="4" id="KW-0408">Iron</keyword>
<keyword evidence="4" id="KW-0001">2Fe-2S</keyword>
<dbReference type="InterPro" id="IPR000674">
    <property type="entry name" value="Ald_Oxase/Xan_DH_a/b"/>
</dbReference>
<dbReference type="GO" id="GO:0016491">
    <property type="term" value="F:oxidoreductase activity"/>
    <property type="evidence" value="ECO:0007669"/>
    <property type="project" value="UniProtKB-KW"/>
</dbReference>
<name>A0A0B1SJZ7_OESDE</name>
<proteinExistence type="inferred from homology"/>
<dbReference type="PANTHER" id="PTHR11908:SF132">
    <property type="entry name" value="ALDEHYDE OXIDASE 1-RELATED"/>
    <property type="match status" value="1"/>
</dbReference>
<evidence type="ECO:0000256" key="2">
    <source>
        <dbReference type="ARBA" id="ARBA00006849"/>
    </source>
</evidence>
<comment type="cofactor">
    <cofactor evidence="1">
        <name>Mo-molybdopterin</name>
        <dbReference type="ChEBI" id="CHEBI:71302"/>
    </cofactor>
</comment>
<dbReference type="Pfam" id="PF01315">
    <property type="entry name" value="Ald_Xan_dh_C"/>
    <property type="match status" value="1"/>
</dbReference>
<evidence type="ECO:0000313" key="10">
    <source>
        <dbReference type="Proteomes" id="UP000053660"/>
    </source>
</evidence>
<dbReference type="SMART" id="SM01008">
    <property type="entry name" value="Ald_Xan_dh_C"/>
    <property type="match status" value="1"/>
</dbReference>
<organism evidence="9 10">
    <name type="scientific">Oesophagostomum dentatum</name>
    <name type="common">Nodular worm</name>
    <dbReference type="NCBI Taxonomy" id="61180"/>
    <lineage>
        <taxon>Eukaryota</taxon>
        <taxon>Metazoa</taxon>
        <taxon>Ecdysozoa</taxon>
        <taxon>Nematoda</taxon>
        <taxon>Chromadorea</taxon>
        <taxon>Rhabditida</taxon>
        <taxon>Rhabditina</taxon>
        <taxon>Rhabditomorpha</taxon>
        <taxon>Strongyloidea</taxon>
        <taxon>Strongylidae</taxon>
        <taxon>Oesophagostomum</taxon>
    </lineage>
</organism>
<protein>
    <submittedName>
        <fullName evidence="9">Aldehyde oxidase and xanthine dehydrogenase, a/b hammerhead domain protein</fullName>
    </submittedName>
</protein>
<evidence type="ECO:0000256" key="7">
    <source>
        <dbReference type="ARBA" id="ARBA00034078"/>
    </source>
</evidence>
<dbReference type="InterPro" id="IPR016208">
    <property type="entry name" value="Ald_Oxase/xanthine_DH-like"/>
</dbReference>
<dbReference type="AlphaFoldDB" id="A0A0B1SJZ7"/>
<keyword evidence="10" id="KW-1185">Reference proteome</keyword>
<keyword evidence="4" id="KW-0479">Metal-binding</keyword>
<dbReference type="GO" id="GO:0005506">
    <property type="term" value="F:iron ion binding"/>
    <property type="evidence" value="ECO:0007669"/>
    <property type="project" value="InterPro"/>
</dbReference>
<comment type="similarity">
    <text evidence="2">Belongs to the xanthine dehydrogenase family.</text>
</comment>
<dbReference type="InterPro" id="IPR008274">
    <property type="entry name" value="AldOxase/xan_DH_MoCoBD1"/>
</dbReference>
<dbReference type="InterPro" id="IPR037165">
    <property type="entry name" value="AldOxase/xan_DH_Mopterin-bd_sf"/>
</dbReference>
<evidence type="ECO:0000256" key="6">
    <source>
        <dbReference type="ARBA" id="ARBA00023014"/>
    </source>
</evidence>
<evidence type="ECO:0000256" key="3">
    <source>
        <dbReference type="ARBA" id="ARBA00022505"/>
    </source>
</evidence>
<evidence type="ECO:0000256" key="5">
    <source>
        <dbReference type="ARBA" id="ARBA00023002"/>
    </source>
</evidence>
<keyword evidence="6" id="KW-0411">Iron-sulfur</keyword>
<accession>A0A0B1SJZ7</accession>
<reference evidence="9 10" key="1">
    <citation type="submission" date="2014-03" db="EMBL/GenBank/DDBJ databases">
        <title>Draft genome of the hookworm Oesophagostomum dentatum.</title>
        <authorList>
            <person name="Mitreva M."/>
        </authorList>
    </citation>
    <scope>NUCLEOTIDE SEQUENCE [LARGE SCALE GENOMIC DNA]</scope>
    <source>
        <strain evidence="9 10">OD-Hann</strain>
    </source>
</reference>
<dbReference type="SUPFAM" id="SSF54665">
    <property type="entry name" value="CO dehydrogenase molybdoprotein N-domain-like"/>
    <property type="match status" value="1"/>
</dbReference>
<dbReference type="InterPro" id="IPR036856">
    <property type="entry name" value="Ald_Oxase/Xan_DH_a/b_sf"/>
</dbReference>
<evidence type="ECO:0000256" key="1">
    <source>
        <dbReference type="ARBA" id="ARBA00001924"/>
    </source>
</evidence>
<keyword evidence="5" id="KW-0560">Oxidoreductase</keyword>
<dbReference type="Proteomes" id="UP000053660">
    <property type="component" value="Unassembled WGS sequence"/>
</dbReference>
<dbReference type="Gene3D" id="3.30.365.10">
    <property type="entry name" value="Aldehyde oxidase/xanthine dehydrogenase, molybdopterin binding domain"/>
    <property type="match status" value="2"/>
</dbReference>
<dbReference type="OrthoDB" id="8300278at2759"/>
<dbReference type="PANTHER" id="PTHR11908">
    <property type="entry name" value="XANTHINE DEHYDROGENASE"/>
    <property type="match status" value="1"/>
</dbReference>
<dbReference type="Pfam" id="PF02738">
    <property type="entry name" value="MoCoBD_1"/>
    <property type="match status" value="1"/>
</dbReference>